<dbReference type="EC" id="2.3.2.31" evidence="2"/>
<dbReference type="Gene3D" id="1.20.120.1750">
    <property type="match status" value="1"/>
</dbReference>
<evidence type="ECO:0000256" key="4">
    <source>
        <dbReference type="ARBA" id="ARBA00022723"/>
    </source>
</evidence>
<dbReference type="PROSITE" id="PS00518">
    <property type="entry name" value="ZF_RING_1"/>
    <property type="match status" value="1"/>
</dbReference>
<keyword evidence="11" id="KW-1185">Reference proteome</keyword>
<sequence length="164" mass="18647">MCPDVRKDSSLAWCPRGGCETVCQVVPNEPVWCPTCVHVFCPQCKREWHEDKPCPRNTSIDNLLLADGSNPGEEIKACPNCHVLIERNDGCAQMMCKFCEHIFCWHCLASLDEDVFLKHFDKGPCKNKLGHSKASLMWHRARVSNTSIFLKPNSNKRQEQSAVF</sequence>
<dbReference type="InterPro" id="IPR044066">
    <property type="entry name" value="TRIAD_supradom"/>
</dbReference>
<dbReference type="Pfam" id="PF01485">
    <property type="entry name" value="IBR"/>
    <property type="match status" value="1"/>
</dbReference>
<evidence type="ECO:0000256" key="6">
    <source>
        <dbReference type="ARBA" id="ARBA00022771"/>
    </source>
</evidence>
<evidence type="ECO:0000256" key="5">
    <source>
        <dbReference type="ARBA" id="ARBA00022737"/>
    </source>
</evidence>
<protein>
    <recommendedName>
        <fullName evidence="2">RBR-type E3 ubiquitin transferase</fullName>
        <ecNumber evidence="2">2.3.2.31</ecNumber>
    </recommendedName>
</protein>
<gene>
    <name evidence="10" type="ORF">LAZ67_14000354</name>
</gene>
<evidence type="ECO:0000256" key="3">
    <source>
        <dbReference type="ARBA" id="ARBA00022679"/>
    </source>
</evidence>
<dbReference type="PROSITE" id="PS51873">
    <property type="entry name" value="TRIAD"/>
    <property type="match status" value="1"/>
</dbReference>
<keyword evidence="4" id="KW-0479">Metal-binding</keyword>
<evidence type="ECO:0000256" key="7">
    <source>
        <dbReference type="ARBA" id="ARBA00022786"/>
    </source>
</evidence>
<keyword evidence="3" id="KW-0808">Transferase</keyword>
<accession>A0ABY6L6D5</accession>
<evidence type="ECO:0000313" key="10">
    <source>
        <dbReference type="EMBL" id="UYV76419.1"/>
    </source>
</evidence>
<keyword evidence="6" id="KW-0863">Zinc-finger</keyword>
<dbReference type="InterPro" id="IPR031127">
    <property type="entry name" value="E3_UB_ligase_RBR"/>
</dbReference>
<name>A0ABY6L6D5_9ARAC</name>
<dbReference type="SUPFAM" id="SSF57850">
    <property type="entry name" value="RING/U-box"/>
    <property type="match status" value="1"/>
</dbReference>
<evidence type="ECO:0000259" key="9">
    <source>
        <dbReference type="PROSITE" id="PS51873"/>
    </source>
</evidence>
<keyword evidence="7" id="KW-0833">Ubl conjugation pathway</keyword>
<organism evidence="10 11">
    <name type="scientific">Cordylochernes scorpioides</name>
    <dbReference type="NCBI Taxonomy" id="51811"/>
    <lineage>
        <taxon>Eukaryota</taxon>
        <taxon>Metazoa</taxon>
        <taxon>Ecdysozoa</taxon>
        <taxon>Arthropoda</taxon>
        <taxon>Chelicerata</taxon>
        <taxon>Arachnida</taxon>
        <taxon>Pseudoscorpiones</taxon>
        <taxon>Cheliferoidea</taxon>
        <taxon>Chernetidae</taxon>
        <taxon>Cordylochernes</taxon>
    </lineage>
</organism>
<dbReference type="InterPro" id="IPR017907">
    <property type="entry name" value="Znf_RING_CS"/>
</dbReference>
<evidence type="ECO:0000256" key="1">
    <source>
        <dbReference type="ARBA" id="ARBA00001798"/>
    </source>
</evidence>
<evidence type="ECO:0000313" key="11">
    <source>
        <dbReference type="Proteomes" id="UP001235939"/>
    </source>
</evidence>
<keyword evidence="5" id="KW-0677">Repeat</keyword>
<comment type="catalytic activity">
    <reaction evidence="1">
        <text>[E2 ubiquitin-conjugating enzyme]-S-ubiquitinyl-L-cysteine + [acceptor protein]-L-lysine = [E2 ubiquitin-conjugating enzyme]-L-cysteine + [acceptor protein]-N(6)-ubiquitinyl-L-lysine.</text>
        <dbReference type="EC" id="2.3.2.31"/>
    </reaction>
</comment>
<dbReference type="PANTHER" id="PTHR11685">
    <property type="entry name" value="RBR FAMILY RING FINGER AND IBR DOMAIN-CONTAINING"/>
    <property type="match status" value="1"/>
</dbReference>
<feature type="domain" description="RING-type" evidence="9">
    <location>
        <begin position="1"/>
        <end position="129"/>
    </location>
</feature>
<dbReference type="EMBL" id="CP092876">
    <property type="protein sequence ID" value="UYV76419.1"/>
    <property type="molecule type" value="Genomic_DNA"/>
</dbReference>
<dbReference type="InterPro" id="IPR002867">
    <property type="entry name" value="IBR_dom"/>
</dbReference>
<proteinExistence type="predicted"/>
<reference evidence="10 11" key="1">
    <citation type="submission" date="2022-01" db="EMBL/GenBank/DDBJ databases">
        <title>A chromosomal length assembly of Cordylochernes scorpioides.</title>
        <authorList>
            <person name="Zeh D."/>
            <person name="Zeh J."/>
        </authorList>
    </citation>
    <scope>NUCLEOTIDE SEQUENCE [LARGE SCALE GENOMIC DNA]</scope>
    <source>
        <strain evidence="10">IN4F17</strain>
        <tissue evidence="10">Whole Body</tissue>
    </source>
</reference>
<evidence type="ECO:0000256" key="8">
    <source>
        <dbReference type="ARBA" id="ARBA00022833"/>
    </source>
</evidence>
<dbReference type="Pfam" id="PF22191">
    <property type="entry name" value="IBR_1"/>
    <property type="match status" value="1"/>
</dbReference>
<keyword evidence="8" id="KW-0862">Zinc</keyword>
<dbReference type="Proteomes" id="UP001235939">
    <property type="component" value="Chromosome 14"/>
</dbReference>
<evidence type="ECO:0000256" key="2">
    <source>
        <dbReference type="ARBA" id="ARBA00012251"/>
    </source>
</evidence>